<organism evidence="9">
    <name type="scientific">marine sediment metagenome</name>
    <dbReference type="NCBI Taxonomy" id="412755"/>
    <lineage>
        <taxon>unclassified sequences</taxon>
        <taxon>metagenomes</taxon>
        <taxon>ecological metagenomes</taxon>
    </lineage>
</organism>
<evidence type="ECO:0000256" key="1">
    <source>
        <dbReference type="ARBA" id="ARBA00022448"/>
    </source>
</evidence>
<keyword evidence="3" id="KW-0997">Cell inner membrane</keyword>
<dbReference type="AlphaFoldDB" id="X1IMH0"/>
<evidence type="ECO:0000256" key="8">
    <source>
        <dbReference type="SAM" id="Phobius"/>
    </source>
</evidence>
<evidence type="ECO:0000256" key="3">
    <source>
        <dbReference type="ARBA" id="ARBA00022519"/>
    </source>
</evidence>
<keyword evidence="4 8" id="KW-0812">Transmembrane</keyword>
<keyword evidence="5" id="KW-0769">Symport</keyword>
<dbReference type="GO" id="GO:0016020">
    <property type="term" value="C:membrane"/>
    <property type="evidence" value="ECO:0007669"/>
    <property type="project" value="InterPro"/>
</dbReference>
<dbReference type="GO" id="GO:0015293">
    <property type="term" value="F:symporter activity"/>
    <property type="evidence" value="ECO:0007669"/>
    <property type="project" value="UniProtKB-KW"/>
</dbReference>
<keyword evidence="2" id="KW-1003">Cell membrane</keyword>
<evidence type="ECO:0000256" key="7">
    <source>
        <dbReference type="ARBA" id="ARBA00023136"/>
    </source>
</evidence>
<proteinExistence type="predicted"/>
<evidence type="ECO:0000256" key="4">
    <source>
        <dbReference type="ARBA" id="ARBA00022692"/>
    </source>
</evidence>
<feature type="non-terminal residue" evidence="9">
    <location>
        <position position="159"/>
    </location>
</feature>
<evidence type="ECO:0000256" key="6">
    <source>
        <dbReference type="ARBA" id="ARBA00022989"/>
    </source>
</evidence>
<reference evidence="9" key="1">
    <citation type="journal article" date="2014" name="Front. Microbiol.">
        <title>High frequency of phylogenetically diverse reductive dehalogenase-homologous genes in deep subseafloor sedimentary metagenomes.</title>
        <authorList>
            <person name="Kawai M."/>
            <person name="Futagami T."/>
            <person name="Toyoda A."/>
            <person name="Takaki Y."/>
            <person name="Nishi S."/>
            <person name="Hori S."/>
            <person name="Arai W."/>
            <person name="Tsubouchi T."/>
            <person name="Morono Y."/>
            <person name="Uchiyama I."/>
            <person name="Ito T."/>
            <person name="Fujiyama A."/>
            <person name="Inagaki F."/>
            <person name="Takami H."/>
        </authorList>
    </citation>
    <scope>NUCLEOTIDE SEQUENCE</scope>
    <source>
        <strain evidence="9">Expedition CK06-06</strain>
    </source>
</reference>
<keyword evidence="1" id="KW-0813">Transport</keyword>
<feature type="non-terminal residue" evidence="9">
    <location>
        <position position="1"/>
    </location>
</feature>
<evidence type="ECO:0000256" key="2">
    <source>
        <dbReference type="ARBA" id="ARBA00022475"/>
    </source>
</evidence>
<evidence type="ECO:0000256" key="5">
    <source>
        <dbReference type="ARBA" id="ARBA00022847"/>
    </source>
</evidence>
<comment type="caution">
    <text evidence="9">The sequence shown here is derived from an EMBL/GenBank/DDBJ whole genome shotgun (WGS) entry which is preliminary data.</text>
</comment>
<feature type="transmembrane region" description="Helical" evidence="8">
    <location>
        <begin position="107"/>
        <end position="125"/>
    </location>
</feature>
<dbReference type="InterPro" id="IPR004673">
    <property type="entry name" value="L-rhamnose-proton_sym_RhaT"/>
</dbReference>
<dbReference type="EMBL" id="BARU01045008">
    <property type="protein sequence ID" value="GAH83616.1"/>
    <property type="molecule type" value="Genomic_DNA"/>
</dbReference>
<evidence type="ECO:0000313" key="9">
    <source>
        <dbReference type="EMBL" id="GAH83616.1"/>
    </source>
</evidence>
<feature type="transmembrane region" description="Helical" evidence="8">
    <location>
        <begin position="137"/>
        <end position="157"/>
    </location>
</feature>
<dbReference type="GO" id="GO:0015153">
    <property type="term" value="F:rhamnose transmembrane transporter activity"/>
    <property type="evidence" value="ECO:0007669"/>
    <property type="project" value="InterPro"/>
</dbReference>
<evidence type="ECO:0008006" key="10">
    <source>
        <dbReference type="Google" id="ProtNLM"/>
    </source>
</evidence>
<sequence length="159" mass="16788">LCAKAFALKQPADDSSTKTDTGSMTGKLMIAIMAGVMSSFLNIGFAYSVGIVDIAKRSGASDTFAINAAWAIILTSGGIVNVLYCIYLMITHKTMKQFFGPETIRNLGLGALMGIMWCGGMYLYGFGAASMGSFGVIVGWVVFMSLVIIVGNLAGLWRG</sequence>
<protein>
    <recommendedName>
        <fullName evidence="10">Rhamnose/proton symporter RhaT</fullName>
    </recommendedName>
</protein>
<keyword evidence="7 8" id="KW-0472">Membrane</keyword>
<dbReference type="Pfam" id="PF06379">
    <property type="entry name" value="RhaT"/>
    <property type="match status" value="1"/>
</dbReference>
<gene>
    <name evidence="9" type="ORF">S03H2_68452</name>
</gene>
<keyword evidence="6 8" id="KW-1133">Transmembrane helix</keyword>
<accession>X1IMH0</accession>
<feature type="transmembrane region" description="Helical" evidence="8">
    <location>
        <begin position="28"/>
        <end position="52"/>
    </location>
</feature>
<feature type="transmembrane region" description="Helical" evidence="8">
    <location>
        <begin position="64"/>
        <end position="87"/>
    </location>
</feature>
<name>X1IMH0_9ZZZZ</name>